<dbReference type="Gene3D" id="3.40.50.720">
    <property type="entry name" value="NAD(P)-binding Rossmann-like Domain"/>
    <property type="match status" value="1"/>
</dbReference>
<proteinExistence type="predicted"/>
<dbReference type="SUPFAM" id="SSF51735">
    <property type="entry name" value="NAD(P)-binding Rossmann-fold domains"/>
    <property type="match status" value="1"/>
</dbReference>
<evidence type="ECO:0000313" key="1">
    <source>
        <dbReference type="EMBL" id="OLF11279.1"/>
    </source>
</evidence>
<dbReference type="InterPro" id="IPR036291">
    <property type="entry name" value="NAD(P)-bd_dom_sf"/>
</dbReference>
<name>A0A1Q8CAA7_9PSEU</name>
<evidence type="ECO:0008006" key="3">
    <source>
        <dbReference type="Google" id="ProtNLM"/>
    </source>
</evidence>
<accession>A0A1Q8CAA7</accession>
<keyword evidence="2" id="KW-1185">Reference proteome</keyword>
<organism evidence="1 2">
    <name type="scientific">Actinophytocola xanthii</name>
    <dbReference type="NCBI Taxonomy" id="1912961"/>
    <lineage>
        <taxon>Bacteria</taxon>
        <taxon>Bacillati</taxon>
        <taxon>Actinomycetota</taxon>
        <taxon>Actinomycetes</taxon>
        <taxon>Pseudonocardiales</taxon>
        <taxon>Pseudonocardiaceae</taxon>
    </lineage>
</organism>
<dbReference type="RefSeq" id="WP_075129267.1">
    <property type="nucleotide sequence ID" value="NZ_MSIE01000069.1"/>
</dbReference>
<dbReference type="EMBL" id="MSIE01000069">
    <property type="protein sequence ID" value="OLF11279.1"/>
    <property type="molecule type" value="Genomic_DNA"/>
</dbReference>
<gene>
    <name evidence="1" type="ORF">BU204_30610</name>
</gene>
<comment type="caution">
    <text evidence="1">The sequence shown here is derived from an EMBL/GenBank/DDBJ whole genome shotgun (WGS) entry which is preliminary data.</text>
</comment>
<evidence type="ECO:0000313" key="2">
    <source>
        <dbReference type="Proteomes" id="UP000185596"/>
    </source>
</evidence>
<dbReference type="AlphaFoldDB" id="A0A1Q8CAA7"/>
<protein>
    <recommendedName>
        <fullName evidence="3">Ornithine cyclodeaminase</fullName>
    </recommendedName>
</protein>
<dbReference type="InterPro" id="IPR023401">
    <property type="entry name" value="ODC_N"/>
</dbReference>
<sequence length="311" mass="32518">MTETILRLHTDEVWRALDAIDAVSVLAEDLIGRTVARVDHHSRPLGALLPWTGPRPADAQVVDLVVLEHPPGTETCLVPAESLRLAGSAALAALAARALLVPGGITVAVVGTPGPSQPQLSVIARHVPDISHVALCLTGIARTTQLEPELLDQLQLSGIGLSVVDTASDAVFGANLVLVAGDTPRADLAELRLGRLARGAVLINATGRDLPATLVDRADQVVVDDLALLSTNGHRYVVAAHRAALAAHHAPRIAADLGQLLTGRDAADRQADAVVLVELLGVWELNPRLAVRIYQAAQRSGLGSPIHTNGK</sequence>
<dbReference type="Proteomes" id="UP000185596">
    <property type="component" value="Unassembled WGS sequence"/>
</dbReference>
<dbReference type="OrthoDB" id="3684595at2"/>
<reference evidence="1 2" key="1">
    <citation type="submission" date="2016-12" db="EMBL/GenBank/DDBJ databases">
        <title>The draft genome sequence of Actinophytocola sp. 11-183.</title>
        <authorList>
            <person name="Wang W."/>
            <person name="Yuan L."/>
        </authorList>
    </citation>
    <scope>NUCLEOTIDE SEQUENCE [LARGE SCALE GENOMIC DNA]</scope>
    <source>
        <strain evidence="1 2">11-183</strain>
    </source>
</reference>
<dbReference type="STRING" id="1912961.BU204_30610"/>
<dbReference type="Gene3D" id="3.30.1780.10">
    <property type="entry name" value="ornithine cyclodeaminase, domain 1"/>
    <property type="match status" value="1"/>
</dbReference>